<comment type="caution">
    <text evidence="5">The sequence shown here is derived from an EMBL/GenBank/DDBJ whole genome shotgun (WGS) entry which is preliminary data.</text>
</comment>
<dbReference type="PANTHER" id="PTHR44688">
    <property type="entry name" value="DNA-BINDING TRANSCRIPTIONAL ACTIVATOR DEVR_DOSR"/>
    <property type="match status" value="1"/>
</dbReference>
<keyword evidence="1" id="KW-0805">Transcription regulation</keyword>
<evidence type="ECO:0000256" key="2">
    <source>
        <dbReference type="ARBA" id="ARBA00023125"/>
    </source>
</evidence>
<evidence type="ECO:0000256" key="1">
    <source>
        <dbReference type="ARBA" id="ARBA00023015"/>
    </source>
</evidence>
<dbReference type="Gene3D" id="1.10.10.10">
    <property type="entry name" value="Winged helix-like DNA-binding domain superfamily/Winged helix DNA-binding domain"/>
    <property type="match status" value="1"/>
</dbReference>
<evidence type="ECO:0000259" key="4">
    <source>
        <dbReference type="PROSITE" id="PS50043"/>
    </source>
</evidence>
<keyword evidence="2" id="KW-0238">DNA-binding</keyword>
<dbReference type="InterPro" id="IPR000792">
    <property type="entry name" value="Tscrpt_reg_LuxR_C"/>
</dbReference>
<keyword evidence="6" id="KW-1185">Reference proteome</keyword>
<dbReference type="RefSeq" id="WP_200465025.1">
    <property type="nucleotide sequence ID" value="NZ_JAENRR010000022.1"/>
</dbReference>
<dbReference type="PRINTS" id="PR00038">
    <property type="entry name" value="HTHLUXR"/>
</dbReference>
<evidence type="ECO:0000313" key="5">
    <source>
        <dbReference type="EMBL" id="MBK3517795.1"/>
    </source>
</evidence>
<feature type="domain" description="HTH luxR-type" evidence="4">
    <location>
        <begin position="796"/>
        <end position="861"/>
    </location>
</feature>
<gene>
    <name evidence="5" type="ORF">JIV24_10670</name>
</gene>
<evidence type="ECO:0000256" key="3">
    <source>
        <dbReference type="ARBA" id="ARBA00023163"/>
    </source>
</evidence>
<dbReference type="EMBL" id="JAENRR010000022">
    <property type="protein sequence ID" value="MBK3517795.1"/>
    <property type="molecule type" value="Genomic_DNA"/>
</dbReference>
<reference evidence="5 6" key="1">
    <citation type="submission" date="2021-01" db="EMBL/GenBank/DDBJ databases">
        <title>Carboxyliciviraga sp.nov., isolated from coastal sediments.</title>
        <authorList>
            <person name="Lu D."/>
            <person name="Zhang T."/>
        </authorList>
    </citation>
    <scope>NUCLEOTIDE SEQUENCE [LARGE SCALE GENOMIC DNA]</scope>
    <source>
        <strain evidence="5 6">N1Y132</strain>
    </source>
</reference>
<accession>A0ABS1HJD8</accession>
<evidence type="ECO:0000313" key="6">
    <source>
        <dbReference type="Proteomes" id="UP000605676"/>
    </source>
</evidence>
<proteinExistence type="predicted"/>
<dbReference type="PROSITE" id="PS50043">
    <property type="entry name" value="HTH_LUXR_2"/>
    <property type="match status" value="1"/>
</dbReference>
<dbReference type="InterPro" id="IPR036388">
    <property type="entry name" value="WH-like_DNA-bd_sf"/>
</dbReference>
<dbReference type="InterPro" id="IPR016032">
    <property type="entry name" value="Sig_transdc_resp-reg_C-effctor"/>
</dbReference>
<name>A0ABS1HJD8_9BACT</name>
<dbReference type="SUPFAM" id="SSF46894">
    <property type="entry name" value="C-terminal effector domain of the bipartite response regulators"/>
    <property type="match status" value="1"/>
</dbReference>
<organism evidence="5 6">
    <name type="scientific">Carboxylicivirga marina</name>
    <dbReference type="NCBI Taxonomy" id="2800988"/>
    <lineage>
        <taxon>Bacteria</taxon>
        <taxon>Pseudomonadati</taxon>
        <taxon>Bacteroidota</taxon>
        <taxon>Bacteroidia</taxon>
        <taxon>Marinilabiliales</taxon>
        <taxon>Marinilabiliaceae</taxon>
        <taxon>Carboxylicivirga</taxon>
    </lineage>
</organism>
<dbReference type="CDD" id="cd06170">
    <property type="entry name" value="LuxR_C_like"/>
    <property type="match status" value="1"/>
</dbReference>
<protein>
    <recommendedName>
        <fullName evidence="4">HTH luxR-type domain-containing protein</fullName>
    </recommendedName>
</protein>
<dbReference type="PANTHER" id="PTHR44688:SF16">
    <property type="entry name" value="DNA-BINDING TRANSCRIPTIONAL ACTIVATOR DEVR_DOSR"/>
    <property type="match status" value="1"/>
</dbReference>
<dbReference type="InterPro" id="IPR027417">
    <property type="entry name" value="P-loop_NTPase"/>
</dbReference>
<keyword evidence="3" id="KW-0804">Transcription</keyword>
<sequence length="868" mass="100071">MQQINQAKLSLPAIARHFISNQLIQDKLSQTTFGTITILDAPVGYGKTSQLAYYASTNEQTAWVSLDERDNVLNSFVIYFIKAIQQVNPNFGMKLNKEVSTEENLATLLNEINQLEKPVSIILDSFHTINDASIFSFINSLFAYPQQKLKLIIAGECVKYSNRALSTKGIITQLGDEQLRLTQEDLSNYLKVNRHIPSFINPKEVYAHTQGWPLGVMTLFNLAPNFNRFANVVSEWENHLLNLLDENIASLPNNMRDVVELFVFKVNWFNFDMLQHLIISQKLDTDYTADSLLSTIYNSGVPITKSSKNIYKPLAIVSRINKRRNNRKITEYQKETLIELAEYCNNNDFFDEAFQYFILAGKSELASKIFNRLRTQLMSEGNLNALNQYIKKLPDNNTLAFKLSTIWIKIYTGKFLHIKDEITAIEEALFQEEQKHTDPSIIGEFHLIKAFIYYYLEGDYKQASNSSIKAIDTIDANQDYLFGLGWMYYALSMQALGEAKEAKILLTSAMEEGRKTQSQVLIQTALCLIQWLNGHSLDLLLSAKHIENISSTGILSDNIARSRYFSALAYIFSHNKEKAVLELDYFKNEKLVHTSVFPFWGKVLYLRMLFRELSSEEVNERILELSEWAQQRGEQLLIEYIKLITYYISWFRNKKESAINWAINDTSISVSPLIHVISKQNIRAQILISSEDLNHVKIGLNLIRPIIENPEKYYNIHQRILALITGTIAEYKVGNHQKAIDYFNGAAQLAESNSLYYFFDELKGELIELVNNNLDIIHLNKSLKTIYLSSNDSNLNEEDKKALTKREIEIVLMIHHNFNNNQIADKLFISEKTVKRHIANLYKKLQVNNREEAIKHTKPLLKAYKKRV</sequence>
<dbReference type="SMART" id="SM00421">
    <property type="entry name" value="HTH_LUXR"/>
    <property type="match status" value="1"/>
</dbReference>
<dbReference type="Proteomes" id="UP000605676">
    <property type="component" value="Unassembled WGS sequence"/>
</dbReference>
<dbReference type="Pfam" id="PF00196">
    <property type="entry name" value="GerE"/>
    <property type="match status" value="1"/>
</dbReference>
<dbReference type="SUPFAM" id="SSF52540">
    <property type="entry name" value="P-loop containing nucleoside triphosphate hydrolases"/>
    <property type="match status" value="1"/>
</dbReference>
<dbReference type="Gene3D" id="3.40.50.300">
    <property type="entry name" value="P-loop containing nucleotide triphosphate hydrolases"/>
    <property type="match status" value="1"/>
</dbReference>